<evidence type="ECO:0000259" key="2">
    <source>
        <dbReference type="Pfam" id="PF01656"/>
    </source>
</evidence>
<proteinExistence type="predicted"/>
<name>A0ABW2XJV7_9ACTN</name>
<dbReference type="SUPFAM" id="SSF52540">
    <property type="entry name" value="P-loop containing nucleoside triphosphate hydrolases"/>
    <property type="match status" value="1"/>
</dbReference>
<feature type="region of interest" description="Disordered" evidence="1">
    <location>
        <begin position="1"/>
        <end position="24"/>
    </location>
</feature>
<feature type="domain" description="CobQ/CobB/MinD/ParA nucleotide binding" evidence="2">
    <location>
        <begin position="77"/>
        <end position="117"/>
    </location>
</feature>
<protein>
    <submittedName>
        <fullName evidence="3">MinD/ParA family protein</fullName>
    </submittedName>
</protein>
<dbReference type="InterPro" id="IPR002586">
    <property type="entry name" value="CobQ/CobB/MinD/ParA_Nub-bd_dom"/>
</dbReference>
<dbReference type="InterPro" id="IPR050625">
    <property type="entry name" value="ParA/MinD_ATPase"/>
</dbReference>
<comment type="caution">
    <text evidence="3">The sequence shown here is derived from an EMBL/GenBank/DDBJ whole genome shotgun (WGS) entry which is preliminary data.</text>
</comment>
<sequence length="321" mass="33641">MAELDQDGPGRSPAPFGGPWRPEPAAEDLVRHDVHGDPLLRRLSRGAARPFRASQDVQALAEHGRWIQHPVTTGRRIAVTGIRGGCGKSTVAALISAVFARYRQDRVLALDLDPELGSLPLRLGIPAGHSLADLARAGLGTASFAEVEPYLARMGERLWALPGSQGAVGGAGLDADVYRAAGLPLSRFFGVTVTDCGVGVHTPLHHGVLAAAHAQVLVTPATPEGAASAGRALDYLAAGELRHLVARTVVVFTVPTPNARRLINVGQAREILREVGADALVMNHDRHLAIGTTVDPSRLAYTTRVSAIAIAAAALNRALPA</sequence>
<dbReference type="RefSeq" id="WP_165503142.1">
    <property type="nucleotide sequence ID" value="NZ_CAACUY010000176.1"/>
</dbReference>
<organism evidence="3 4">
    <name type="scientific">Actinomadura fibrosa</name>
    <dbReference type="NCBI Taxonomy" id="111802"/>
    <lineage>
        <taxon>Bacteria</taxon>
        <taxon>Bacillati</taxon>
        <taxon>Actinomycetota</taxon>
        <taxon>Actinomycetes</taxon>
        <taxon>Streptosporangiales</taxon>
        <taxon>Thermomonosporaceae</taxon>
        <taxon>Actinomadura</taxon>
    </lineage>
</organism>
<accession>A0ABW2XJV7</accession>
<dbReference type="InterPro" id="IPR027417">
    <property type="entry name" value="P-loop_NTPase"/>
</dbReference>
<gene>
    <name evidence="3" type="ORF">ACFQZM_20020</name>
</gene>
<dbReference type="Gene3D" id="3.40.50.300">
    <property type="entry name" value="P-loop containing nucleotide triphosphate hydrolases"/>
    <property type="match status" value="1"/>
</dbReference>
<evidence type="ECO:0000256" key="1">
    <source>
        <dbReference type="SAM" id="MobiDB-lite"/>
    </source>
</evidence>
<evidence type="ECO:0000313" key="4">
    <source>
        <dbReference type="Proteomes" id="UP001597063"/>
    </source>
</evidence>
<dbReference type="Proteomes" id="UP001597063">
    <property type="component" value="Unassembled WGS sequence"/>
</dbReference>
<dbReference type="Pfam" id="PF01656">
    <property type="entry name" value="CbiA"/>
    <property type="match status" value="1"/>
</dbReference>
<keyword evidence="4" id="KW-1185">Reference proteome</keyword>
<dbReference type="EMBL" id="JBHTGP010000011">
    <property type="protein sequence ID" value="MFD0686796.1"/>
    <property type="molecule type" value="Genomic_DNA"/>
</dbReference>
<dbReference type="PANTHER" id="PTHR43384:SF14">
    <property type="entry name" value="ESX-1 SECRETION-ASSOCIATED PROTEIN ESPI"/>
    <property type="match status" value="1"/>
</dbReference>
<evidence type="ECO:0000313" key="3">
    <source>
        <dbReference type="EMBL" id="MFD0686796.1"/>
    </source>
</evidence>
<reference evidence="4" key="1">
    <citation type="journal article" date="2019" name="Int. J. Syst. Evol. Microbiol.">
        <title>The Global Catalogue of Microorganisms (GCM) 10K type strain sequencing project: providing services to taxonomists for standard genome sequencing and annotation.</title>
        <authorList>
            <consortium name="The Broad Institute Genomics Platform"/>
            <consortium name="The Broad Institute Genome Sequencing Center for Infectious Disease"/>
            <person name="Wu L."/>
            <person name="Ma J."/>
        </authorList>
    </citation>
    <scope>NUCLEOTIDE SEQUENCE [LARGE SCALE GENOMIC DNA]</scope>
    <source>
        <strain evidence="4">JCM 9371</strain>
    </source>
</reference>
<dbReference type="PANTHER" id="PTHR43384">
    <property type="entry name" value="SEPTUM SITE-DETERMINING PROTEIN MIND HOMOLOG, CHLOROPLASTIC-RELATED"/>
    <property type="match status" value="1"/>
</dbReference>